<feature type="compositionally biased region" description="Low complexity" evidence="1">
    <location>
        <begin position="16"/>
        <end position="25"/>
    </location>
</feature>
<gene>
    <name evidence="2" type="ORF">METZ01_LOCUS222379</name>
</gene>
<protein>
    <submittedName>
        <fullName evidence="2">Uncharacterized protein</fullName>
    </submittedName>
</protein>
<reference evidence="2" key="1">
    <citation type="submission" date="2018-05" db="EMBL/GenBank/DDBJ databases">
        <authorList>
            <person name="Lanie J.A."/>
            <person name="Ng W.-L."/>
            <person name="Kazmierczak K.M."/>
            <person name="Andrzejewski T.M."/>
            <person name="Davidsen T.M."/>
            <person name="Wayne K.J."/>
            <person name="Tettelin H."/>
            <person name="Glass J.I."/>
            <person name="Rusch D."/>
            <person name="Podicherti R."/>
            <person name="Tsui H.-C.T."/>
            <person name="Winkler M.E."/>
        </authorList>
    </citation>
    <scope>NUCLEOTIDE SEQUENCE</scope>
</reference>
<dbReference type="EMBL" id="UINC01053243">
    <property type="protein sequence ID" value="SVB69525.1"/>
    <property type="molecule type" value="Genomic_DNA"/>
</dbReference>
<evidence type="ECO:0000256" key="1">
    <source>
        <dbReference type="SAM" id="MobiDB-lite"/>
    </source>
</evidence>
<evidence type="ECO:0000313" key="2">
    <source>
        <dbReference type="EMBL" id="SVB69525.1"/>
    </source>
</evidence>
<sequence>MLISSCSSSIVGESGTPTTTSSMPVVTQLPSTTTVVEIEIPSELDFVALTTDGDLVNGSDLWLNPNNSDSIGDLSESENGFGQDILLWFWAPN</sequence>
<feature type="region of interest" description="Disordered" evidence="1">
    <location>
        <begin position="1"/>
        <end position="25"/>
    </location>
</feature>
<name>A0A382G436_9ZZZZ</name>
<dbReference type="AlphaFoldDB" id="A0A382G436"/>
<accession>A0A382G436</accession>
<proteinExistence type="predicted"/>
<organism evidence="2">
    <name type="scientific">marine metagenome</name>
    <dbReference type="NCBI Taxonomy" id="408172"/>
    <lineage>
        <taxon>unclassified sequences</taxon>
        <taxon>metagenomes</taxon>
        <taxon>ecological metagenomes</taxon>
    </lineage>
</organism>